<dbReference type="SUPFAM" id="SSF56935">
    <property type="entry name" value="Porins"/>
    <property type="match status" value="1"/>
</dbReference>
<dbReference type="InterPro" id="IPR000531">
    <property type="entry name" value="Beta-barrel_TonB"/>
</dbReference>
<organism evidence="16 17">
    <name type="scientific">Sphingomonas echinoides</name>
    <dbReference type="NCBI Taxonomy" id="59803"/>
    <lineage>
        <taxon>Bacteria</taxon>
        <taxon>Pseudomonadati</taxon>
        <taxon>Pseudomonadota</taxon>
        <taxon>Alphaproteobacteria</taxon>
        <taxon>Sphingomonadales</taxon>
        <taxon>Sphingomonadaceae</taxon>
        <taxon>Sphingomonas</taxon>
    </lineage>
</organism>
<keyword evidence="13" id="KW-0732">Signal</keyword>
<dbReference type="EMBL" id="JAWXXV010000001">
    <property type="protein sequence ID" value="MDX5983532.1"/>
    <property type="molecule type" value="Genomic_DNA"/>
</dbReference>
<dbReference type="Pfam" id="PF00593">
    <property type="entry name" value="TonB_dep_Rec_b-barrel"/>
    <property type="match status" value="1"/>
</dbReference>
<evidence type="ECO:0000313" key="16">
    <source>
        <dbReference type="EMBL" id="MDX5983532.1"/>
    </source>
</evidence>
<evidence type="ECO:0000256" key="5">
    <source>
        <dbReference type="ARBA" id="ARBA00022692"/>
    </source>
</evidence>
<evidence type="ECO:0000313" key="17">
    <source>
        <dbReference type="Proteomes" id="UP001279660"/>
    </source>
</evidence>
<keyword evidence="16" id="KW-0675">Receptor</keyword>
<accession>A0ABU4PKC8</accession>
<comment type="similarity">
    <text evidence="11 12">Belongs to the TonB-dependent receptor family.</text>
</comment>
<evidence type="ECO:0000256" key="12">
    <source>
        <dbReference type="RuleBase" id="RU003357"/>
    </source>
</evidence>
<feature type="signal peptide" evidence="13">
    <location>
        <begin position="1"/>
        <end position="30"/>
    </location>
</feature>
<evidence type="ECO:0000256" key="2">
    <source>
        <dbReference type="ARBA" id="ARBA00022448"/>
    </source>
</evidence>
<comment type="subcellular location">
    <subcellularLocation>
        <location evidence="1 11">Cell outer membrane</location>
        <topology evidence="1 11">Multi-pass membrane protein</topology>
    </subcellularLocation>
</comment>
<keyword evidence="7" id="KW-0406">Ion transport</keyword>
<protein>
    <submittedName>
        <fullName evidence="16">TonB-dependent receptor</fullName>
    </submittedName>
</protein>
<dbReference type="PANTHER" id="PTHR32552">
    <property type="entry name" value="FERRICHROME IRON RECEPTOR-RELATED"/>
    <property type="match status" value="1"/>
</dbReference>
<evidence type="ECO:0000259" key="15">
    <source>
        <dbReference type="Pfam" id="PF07715"/>
    </source>
</evidence>
<dbReference type="Pfam" id="PF07715">
    <property type="entry name" value="Plug"/>
    <property type="match status" value="1"/>
</dbReference>
<feature type="chain" id="PRO_5045647173" evidence="13">
    <location>
        <begin position="31"/>
        <end position="744"/>
    </location>
</feature>
<evidence type="ECO:0000256" key="3">
    <source>
        <dbReference type="ARBA" id="ARBA00022452"/>
    </source>
</evidence>
<dbReference type="Proteomes" id="UP001279660">
    <property type="component" value="Unassembled WGS sequence"/>
</dbReference>
<evidence type="ECO:0000256" key="13">
    <source>
        <dbReference type="SAM" id="SignalP"/>
    </source>
</evidence>
<name>A0ABU4PKC8_9SPHN</name>
<comment type="caution">
    <text evidence="16">The sequence shown here is derived from an EMBL/GenBank/DDBJ whole genome shotgun (WGS) entry which is preliminary data.</text>
</comment>
<gene>
    <name evidence="16" type="ORF">SIL82_04605</name>
</gene>
<keyword evidence="5 11" id="KW-0812">Transmembrane</keyword>
<reference evidence="16 17" key="1">
    <citation type="submission" date="2023-11" db="EMBL/GenBank/DDBJ databases">
        <title>MicrobeMod: A computational toolkit for identifying prokaryotic methylation and restriction-modification with nanopore sequencing.</title>
        <authorList>
            <person name="Crits-Christoph A."/>
            <person name="Kang S.C."/>
            <person name="Lee H."/>
            <person name="Ostrov N."/>
        </authorList>
    </citation>
    <scope>NUCLEOTIDE SEQUENCE [LARGE SCALE GENOMIC DNA]</scope>
    <source>
        <strain evidence="16 17">ATCC 14820</strain>
    </source>
</reference>
<evidence type="ECO:0000256" key="10">
    <source>
        <dbReference type="ARBA" id="ARBA00023237"/>
    </source>
</evidence>
<sequence>MAGGTNTQRLLLLAGACRLFAACGATDALAAERQVDIVVTARKRDEKAEDVPVALTKVTGEALDRRRLYQIEDLKQLSPSLNISYFNPRGNYVSIRGIGRNPASDGLEPAVGIFVDGVYLGRPGMAAYDLADIDAVEILRGPQGTVFGKNTTAGAIVITSKAPTFTPEGSADLSGGTNAYGQLRGTVSTGLIDDVLAARVSVYHTGQRGWINRIDNPSPLNGTDRTGARLQFLIEPTARLRLRLIADYHEEQDSCCSLVAGSFGPPSATYVARVVAAGGSAVLGGDAYRTSVNAPTFVRVHQGGITANLVYDLGAAEVTAITGYREWHYRAGFDGDLSSADAYANAAVPTDDWQFSQELRIANRSGGKIDVTAGVYYFRQSLQSALRLVFAGKAANFLGNTIAPPPFLAAFNGTTSSTESDLNAQSAAAFVQGTWHLDPKLALTLGVRGTYERKSGVIDRPANAAQPSYHQALAVEEVDPSGTFALSYAWSPDLHLYASYARGTKAGGINPIVATAQDDQIVRPEHADSFELGLKSTALRGQLHVDLALFYTRIGDYQATLNRLFGAILTNVGRVSTRGVEVEARWRAAPAFDLAMTAAYNDAHYDSYRTAPCPPEAAGATACDLSGAPLADAPRWIVNASAQYSRHVRAIGLASIGFDYGYRSSYFGNIDNSRYSRLGNVGIANAQLGWTSDHSGTTVQLWVKNLADIRHLESYPLGGATLYGAYFGTIGLPRSAGLTVRQQF</sequence>
<keyword evidence="2 11" id="KW-0813">Transport</keyword>
<feature type="domain" description="TonB-dependent receptor-like beta-barrel" evidence="14">
    <location>
        <begin position="287"/>
        <end position="706"/>
    </location>
</feature>
<keyword evidence="8 12" id="KW-0798">TonB box</keyword>
<dbReference type="InterPro" id="IPR039426">
    <property type="entry name" value="TonB-dep_rcpt-like"/>
</dbReference>
<dbReference type="InterPro" id="IPR036942">
    <property type="entry name" value="Beta-barrel_TonB_sf"/>
</dbReference>
<evidence type="ECO:0000256" key="11">
    <source>
        <dbReference type="PROSITE-ProRule" id="PRU01360"/>
    </source>
</evidence>
<proteinExistence type="inferred from homology"/>
<evidence type="ECO:0000256" key="9">
    <source>
        <dbReference type="ARBA" id="ARBA00023136"/>
    </source>
</evidence>
<evidence type="ECO:0000259" key="14">
    <source>
        <dbReference type="Pfam" id="PF00593"/>
    </source>
</evidence>
<evidence type="ECO:0000256" key="6">
    <source>
        <dbReference type="ARBA" id="ARBA00023004"/>
    </source>
</evidence>
<feature type="domain" description="TonB-dependent receptor plug" evidence="15">
    <location>
        <begin position="48"/>
        <end position="155"/>
    </location>
</feature>
<keyword evidence="6" id="KW-0408">Iron</keyword>
<dbReference type="PANTHER" id="PTHR32552:SF81">
    <property type="entry name" value="TONB-DEPENDENT OUTER MEMBRANE RECEPTOR"/>
    <property type="match status" value="1"/>
</dbReference>
<keyword evidence="10 11" id="KW-0998">Cell outer membrane</keyword>
<evidence type="ECO:0000256" key="1">
    <source>
        <dbReference type="ARBA" id="ARBA00004571"/>
    </source>
</evidence>
<dbReference type="InterPro" id="IPR012910">
    <property type="entry name" value="Plug_dom"/>
</dbReference>
<evidence type="ECO:0000256" key="7">
    <source>
        <dbReference type="ARBA" id="ARBA00023065"/>
    </source>
</evidence>
<dbReference type="RefSeq" id="WP_010404920.1">
    <property type="nucleotide sequence ID" value="NZ_JAWXXV010000001.1"/>
</dbReference>
<dbReference type="PROSITE" id="PS52016">
    <property type="entry name" value="TONB_DEPENDENT_REC_3"/>
    <property type="match status" value="1"/>
</dbReference>
<keyword evidence="3 11" id="KW-1134">Transmembrane beta strand</keyword>
<keyword evidence="9 11" id="KW-0472">Membrane</keyword>
<dbReference type="Gene3D" id="2.40.170.20">
    <property type="entry name" value="TonB-dependent receptor, beta-barrel domain"/>
    <property type="match status" value="1"/>
</dbReference>
<keyword evidence="4" id="KW-0410">Iron transport</keyword>
<keyword evidence="17" id="KW-1185">Reference proteome</keyword>
<evidence type="ECO:0000256" key="4">
    <source>
        <dbReference type="ARBA" id="ARBA00022496"/>
    </source>
</evidence>
<evidence type="ECO:0000256" key="8">
    <source>
        <dbReference type="ARBA" id="ARBA00023077"/>
    </source>
</evidence>